<sequence>MMMKLPALLLLLLLPLSSASLQDIVKKSSQHRNVSVNLAPEDRIPEITSKRTMSTDEFLPSSAMLRQKRQTTSFCNSEYLQWMTWTGSLPGGYVGISNSDGDYTYVCKYNCHAGFYNPNYGPYCHYPYADKEVRGEPFDILVNKDNFEILEWQDGSYGSVPQHSVRTCWDYDIYVGKNKYGLGKVHVRNEAFFLPWKGSEYFYKSYQVLTCNQDVLSEDISDVRYNIDGAKISKPVLESMNNFSNINNDCRQVPLRPSYSSKERFEKRWDITHSFKAGVKMTFTGGIPGIISGSVEVGGEVSFQFSSGHTIVQENERSVSMEITIPPRHTCTVSLIGYRSQGRIPFTASLRRTYRNGQTRSMSISGTSTINQVSNIHIEVGNCEPIPGTMPCV</sequence>
<protein>
    <recommendedName>
        <fullName evidence="4">Natterin-3-like</fullName>
    </recommendedName>
</protein>
<dbReference type="CDD" id="cd20220">
    <property type="entry name" value="PFM_natterin-3-like"/>
    <property type="match status" value="1"/>
</dbReference>
<evidence type="ECO:0000313" key="2">
    <source>
        <dbReference type="Ensembl" id="ENSDLAP00005068552.1"/>
    </source>
</evidence>
<evidence type="ECO:0000313" key="3">
    <source>
        <dbReference type="Proteomes" id="UP000694389"/>
    </source>
</evidence>
<feature type="chain" id="PRO_5035890090" description="Natterin-3-like" evidence="1">
    <location>
        <begin position="20"/>
        <end position="393"/>
    </location>
</feature>
<reference evidence="2" key="1">
    <citation type="submission" date="2025-08" db="UniProtKB">
        <authorList>
            <consortium name="Ensembl"/>
        </authorList>
    </citation>
    <scope>IDENTIFICATION</scope>
</reference>
<dbReference type="GeneID" id="127376478"/>
<feature type="signal peptide" evidence="1">
    <location>
        <begin position="1"/>
        <end position="19"/>
    </location>
</feature>
<dbReference type="OrthoDB" id="1925699at2759"/>
<keyword evidence="3" id="KW-1185">Reference proteome</keyword>
<dbReference type="PANTHER" id="PTHR31649:SF1">
    <property type="entry name" value="FARNESOIC ACID O-METHYL TRANSFERASE DOMAIN-CONTAINING PROTEIN"/>
    <property type="match status" value="1"/>
</dbReference>
<dbReference type="Gene3D" id="2.170.15.10">
    <property type="entry name" value="Proaerolysin, chain A, domain 3"/>
    <property type="match status" value="1"/>
</dbReference>
<dbReference type="AlphaFoldDB" id="A0A8P4G912"/>
<name>A0A8P4G912_DICLA</name>
<dbReference type="GeneTree" id="ENSGT00400000024875"/>
<evidence type="ECO:0008006" key="4">
    <source>
        <dbReference type="Google" id="ProtNLM"/>
    </source>
</evidence>
<proteinExistence type="predicted"/>
<dbReference type="PANTHER" id="PTHR31649">
    <property type="entry name" value="AGAP009604-PA"/>
    <property type="match status" value="1"/>
</dbReference>
<dbReference type="Ensembl" id="ENSDLAT00005081975.1">
    <property type="protein sequence ID" value="ENSDLAP00005068552.1"/>
    <property type="gene ID" value="ENSDLAG00005032139.1"/>
</dbReference>
<evidence type="ECO:0000256" key="1">
    <source>
        <dbReference type="SAM" id="SignalP"/>
    </source>
</evidence>
<dbReference type="Proteomes" id="UP000694389">
    <property type="component" value="Unassembled WGS sequence"/>
</dbReference>
<dbReference type="RefSeq" id="XP_051279367.1">
    <property type="nucleotide sequence ID" value="XM_051423407.1"/>
</dbReference>
<dbReference type="SUPFAM" id="SSF56973">
    <property type="entry name" value="Aerolisin/ETX pore-forming domain"/>
    <property type="match status" value="1"/>
</dbReference>
<organism evidence="2 3">
    <name type="scientific">Dicentrarchus labrax</name>
    <name type="common">European seabass</name>
    <name type="synonym">Morone labrax</name>
    <dbReference type="NCBI Taxonomy" id="13489"/>
    <lineage>
        <taxon>Eukaryota</taxon>
        <taxon>Metazoa</taxon>
        <taxon>Chordata</taxon>
        <taxon>Craniata</taxon>
        <taxon>Vertebrata</taxon>
        <taxon>Euteleostomi</taxon>
        <taxon>Actinopterygii</taxon>
        <taxon>Neopterygii</taxon>
        <taxon>Teleostei</taxon>
        <taxon>Neoteleostei</taxon>
        <taxon>Acanthomorphata</taxon>
        <taxon>Eupercaria</taxon>
        <taxon>Moronidae</taxon>
        <taxon>Dicentrarchus</taxon>
    </lineage>
</organism>
<reference evidence="2" key="2">
    <citation type="submission" date="2025-09" db="UniProtKB">
        <authorList>
            <consortium name="Ensembl"/>
        </authorList>
    </citation>
    <scope>IDENTIFICATION</scope>
</reference>
<keyword evidence="1" id="KW-0732">Signal</keyword>
<gene>
    <name evidence="2" type="primary">LOC127376478</name>
</gene>
<accession>A0A8P4G912</accession>